<gene>
    <name evidence="3" type="ORF">COX64_00815</name>
</gene>
<dbReference type="InterPro" id="IPR000620">
    <property type="entry name" value="EamA_dom"/>
</dbReference>
<feature type="domain" description="EamA" evidence="2">
    <location>
        <begin position="153"/>
        <end position="282"/>
    </location>
</feature>
<sequence length="303" mass="33510">MGRDKSIGIAALVGSTFIYSTYGIITRLISDTFGAFSQNYYREIFSIALMVVFFGIYRNLWKKYERKDLVWIIVFALAGSSIMVFLYVSFNLLTLATTYFLYYSSMIITGYFLSWLLFKERIVGPKLLSLPLVCIGIGILYKFEVSANTMFPVATALVAGVLTGIYNVTSKKISGIYHPLQLYLPTSVFAFVIAIFGALLIREPLPHVSVTDTGTLWNTLSAAIALLSNTLIYIGFRKLPASLASTLLPLEAIFAAIFGLFIYHETLSSAIFVSGACIIIAAGLPDLISYFSKHENSNSNRSN</sequence>
<dbReference type="PANTHER" id="PTHR22911:SF102">
    <property type="entry name" value="MEMBRANE PROTEIN"/>
    <property type="match status" value="1"/>
</dbReference>
<dbReference type="EMBL" id="PFQB01000019">
    <property type="protein sequence ID" value="PJA15401.1"/>
    <property type="molecule type" value="Genomic_DNA"/>
</dbReference>
<organism evidence="3 4">
    <name type="scientific">Candidatus Dojkabacteria bacterium CG_4_10_14_0_2_um_filter_Dojkabacteria_WS6_41_15</name>
    <dbReference type="NCBI Taxonomy" id="2014249"/>
    <lineage>
        <taxon>Bacteria</taxon>
        <taxon>Candidatus Dojkabacteria</taxon>
    </lineage>
</organism>
<feature type="transmembrane region" description="Helical" evidence="1">
    <location>
        <begin position="127"/>
        <end position="143"/>
    </location>
</feature>
<feature type="domain" description="EamA" evidence="2">
    <location>
        <begin position="7"/>
        <end position="140"/>
    </location>
</feature>
<feature type="transmembrane region" description="Helical" evidence="1">
    <location>
        <begin position="40"/>
        <end position="57"/>
    </location>
</feature>
<name>A0A2M7W2X1_9BACT</name>
<keyword evidence="1" id="KW-1133">Transmembrane helix</keyword>
<feature type="transmembrane region" description="Helical" evidence="1">
    <location>
        <begin position="269"/>
        <end position="291"/>
    </location>
</feature>
<feature type="transmembrane region" description="Helical" evidence="1">
    <location>
        <begin position="216"/>
        <end position="236"/>
    </location>
</feature>
<feature type="transmembrane region" description="Helical" evidence="1">
    <location>
        <begin position="243"/>
        <end position="263"/>
    </location>
</feature>
<feature type="transmembrane region" description="Helical" evidence="1">
    <location>
        <begin position="69"/>
        <end position="88"/>
    </location>
</feature>
<evidence type="ECO:0000259" key="2">
    <source>
        <dbReference type="Pfam" id="PF00892"/>
    </source>
</evidence>
<evidence type="ECO:0000313" key="3">
    <source>
        <dbReference type="EMBL" id="PJA15401.1"/>
    </source>
</evidence>
<feature type="transmembrane region" description="Helical" evidence="1">
    <location>
        <begin position="7"/>
        <end position="28"/>
    </location>
</feature>
<dbReference type="Proteomes" id="UP000228952">
    <property type="component" value="Unassembled WGS sequence"/>
</dbReference>
<accession>A0A2M7W2X1</accession>
<evidence type="ECO:0000256" key="1">
    <source>
        <dbReference type="SAM" id="Phobius"/>
    </source>
</evidence>
<reference evidence="4" key="1">
    <citation type="submission" date="2017-09" db="EMBL/GenBank/DDBJ databases">
        <title>Depth-based differentiation of microbial function through sediment-hosted aquifers and enrichment of novel symbionts in the deep terrestrial subsurface.</title>
        <authorList>
            <person name="Probst A.J."/>
            <person name="Ladd B."/>
            <person name="Jarett J.K."/>
            <person name="Geller-Mcgrath D.E."/>
            <person name="Sieber C.M.K."/>
            <person name="Emerson J.B."/>
            <person name="Anantharaman K."/>
            <person name="Thomas B.C."/>
            <person name="Malmstrom R."/>
            <person name="Stieglmeier M."/>
            <person name="Klingl A."/>
            <person name="Woyke T."/>
            <person name="Ryan C.M."/>
            <person name="Banfield J.F."/>
        </authorList>
    </citation>
    <scope>NUCLEOTIDE SEQUENCE [LARGE SCALE GENOMIC DNA]</scope>
</reference>
<dbReference type="AlphaFoldDB" id="A0A2M7W2X1"/>
<feature type="transmembrane region" description="Helical" evidence="1">
    <location>
        <begin position="180"/>
        <end position="201"/>
    </location>
</feature>
<feature type="transmembrane region" description="Helical" evidence="1">
    <location>
        <begin position="100"/>
        <end position="118"/>
    </location>
</feature>
<proteinExistence type="predicted"/>
<dbReference type="Pfam" id="PF00892">
    <property type="entry name" value="EamA"/>
    <property type="match status" value="2"/>
</dbReference>
<evidence type="ECO:0000313" key="4">
    <source>
        <dbReference type="Proteomes" id="UP000228952"/>
    </source>
</evidence>
<dbReference type="InterPro" id="IPR037185">
    <property type="entry name" value="EmrE-like"/>
</dbReference>
<keyword evidence="1" id="KW-0472">Membrane</keyword>
<dbReference type="GO" id="GO:0016020">
    <property type="term" value="C:membrane"/>
    <property type="evidence" value="ECO:0007669"/>
    <property type="project" value="InterPro"/>
</dbReference>
<protein>
    <recommendedName>
        <fullName evidence="2">EamA domain-containing protein</fullName>
    </recommendedName>
</protein>
<dbReference type="PANTHER" id="PTHR22911">
    <property type="entry name" value="ACYL-MALONYL CONDENSING ENZYME-RELATED"/>
    <property type="match status" value="1"/>
</dbReference>
<dbReference type="SUPFAM" id="SSF103481">
    <property type="entry name" value="Multidrug resistance efflux transporter EmrE"/>
    <property type="match status" value="2"/>
</dbReference>
<keyword evidence="1" id="KW-0812">Transmembrane</keyword>
<comment type="caution">
    <text evidence="3">The sequence shown here is derived from an EMBL/GenBank/DDBJ whole genome shotgun (WGS) entry which is preliminary data.</text>
</comment>
<feature type="transmembrane region" description="Helical" evidence="1">
    <location>
        <begin position="149"/>
        <end position="168"/>
    </location>
</feature>